<evidence type="ECO:0000256" key="1">
    <source>
        <dbReference type="ARBA" id="ARBA00004173"/>
    </source>
</evidence>
<feature type="region of interest" description="Disordered" evidence="5">
    <location>
        <begin position="360"/>
        <end position="384"/>
    </location>
</feature>
<name>A0A9W8ABL4_9FUNG</name>
<evidence type="ECO:0000256" key="5">
    <source>
        <dbReference type="SAM" id="MobiDB-lite"/>
    </source>
</evidence>
<dbReference type="InterPro" id="IPR045179">
    <property type="entry name" value="YgfZ/GcvT"/>
</dbReference>
<evidence type="ECO:0000256" key="4">
    <source>
        <dbReference type="ARBA" id="ARBA00093447"/>
    </source>
</evidence>
<keyword evidence="7" id="KW-1185">Reference proteome</keyword>
<dbReference type="SUPFAM" id="SSF103025">
    <property type="entry name" value="Folate-binding domain"/>
    <property type="match status" value="1"/>
</dbReference>
<dbReference type="PANTHER" id="PTHR22602">
    <property type="entry name" value="TRANSFERASE CAF17, MITOCHONDRIAL-RELATED"/>
    <property type="match status" value="1"/>
</dbReference>
<reference evidence="6" key="1">
    <citation type="submission" date="2022-07" db="EMBL/GenBank/DDBJ databases">
        <title>Phylogenomic reconstructions and comparative analyses of Kickxellomycotina fungi.</title>
        <authorList>
            <person name="Reynolds N.K."/>
            <person name="Stajich J.E."/>
            <person name="Barry K."/>
            <person name="Grigoriev I.V."/>
            <person name="Crous P."/>
            <person name="Smith M.E."/>
        </authorList>
    </citation>
    <scope>NUCLEOTIDE SEQUENCE</scope>
    <source>
        <strain evidence="6">NBRC 100468</strain>
    </source>
</reference>
<dbReference type="Proteomes" id="UP001150538">
    <property type="component" value="Unassembled WGS sequence"/>
</dbReference>
<dbReference type="GO" id="GO:0005759">
    <property type="term" value="C:mitochondrial matrix"/>
    <property type="evidence" value="ECO:0007669"/>
    <property type="project" value="TreeGrafter"/>
</dbReference>
<dbReference type="InterPro" id="IPR017703">
    <property type="entry name" value="YgfZ/GCV_T_CS"/>
</dbReference>
<dbReference type="Gene3D" id="3.30.1360.120">
    <property type="entry name" value="Probable tRNA modification gtpase trme, domain 1"/>
    <property type="match status" value="1"/>
</dbReference>
<dbReference type="PANTHER" id="PTHR22602:SF0">
    <property type="entry name" value="TRANSFERASE CAF17, MITOCHONDRIAL-RELATED"/>
    <property type="match status" value="1"/>
</dbReference>
<comment type="caution">
    <text evidence="6">The sequence shown here is derived from an EMBL/GenBank/DDBJ whole genome shotgun (WGS) entry which is preliminary data.</text>
</comment>
<evidence type="ECO:0000313" key="7">
    <source>
        <dbReference type="Proteomes" id="UP001150538"/>
    </source>
</evidence>
<evidence type="ECO:0000256" key="3">
    <source>
        <dbReference type="ARBA" id="ARBA00023128"/>
    </source>
</evidence>
<keyword evidence="3" id="KW-0496">Mitochondrion</keyword>
<comment type="subcellular location">
    <subcellularLocation>
        <location evidence="1">Mitochondrion</location>
    </subcellularLocation>
</comment>
<dbReference type="GO" id="GO:0016226">
    <property type="term" value="P:iron-sulfur cluster assembly"/>
    <property type="evidence" value="ECO:0007669"/>
    <property type="project" value="TreeGrafter"/>
</dbReference>
<dbReference type="InterPro" id="IPR027266">
    <property type="entry name" value="TrmE/GcvT-like"/>
</dbReference>
<dbReference type="EMBL" id="JANBPU010000004">
    <property type="protein sequence ID" value="KAJ1921535.1"/>
    <property type="molecule type" value="Genomic_DNA"/>
</dbReference>
<keyword evidence="2" id="KW-0809">Transit peptide</keyword>
<comment type="similarity">
    <text evidence="4">Belongs to the GcvT family. CAF17/IBA57 subfamily.</text>
</comment>
<gene>
    <name evidence="6" type="primary">CAF17</name>
    <name evidence="6" type="ORF">H4219_000572</name>
</gene>
<dbReference type="AlphaFoldDB" id="A0A9W8ABL4"/>
<evidence type="ECO:0000313" key="6">
    <source>
        <dbReference type="EMBL" id="KAJ1921535.1"/>
    </source>
</evidence>
<proteinExistence type="inferred from homology"/>
<accession>A0A9W8ABL4</accession>
<organism evidence="6 7">
    <name type="scientific">Mycoemilia scoparia</name>
    <dbReference type="NCBI Taxonomy" id="417184"/>
    <lineage>
        <taxon>Eukaryota</taxon>
        <taxon>Fungi</taxon>
        <taxon>Fungi incertae sedis</taxon>
        <taxon>Zoopagomycota</taxon>
        <taxon>Kickxellomycotina</taxon>
        <taxon>Kickxellomycetes</taxon>
        <taxon>Kickxellales</taxon>
        <taxon>Kickxellaceae</taxon>
        <taxon>Mycoemilia</taxon>
    </lineage>
</organism>
<protein>
    <submittedName>
        <fullName evidence="6">Ccr4 associated factor</fullName>
    </submittedName>
</protein>
<feature type="compositionally biased region" description="Polar residues" evidence="5">
    <location>
        <begin position="360"/>
        <end position="371"/>
    </location>
</feature>
<dbReference type="NCBIfam" id="TIGR03317">
    <property type="entry name" value="ygfZ_signature"/>
    <property type="match status" value="1"/>
</dbReference>
<dbReference type="OrthoDB" id="191995at2759"/>
<sequence length="449" mass="50134">MFSSASSRFIRISGRHLRHGVNLTSYKLRATGVIQTGQSGGSTVFRNTHRCFSSTTSPDTQQPLETEYGLHQGDKFAAVTKRAVVQVSGDDSSKFLQGLITNHMPKIDQGGSGFFTCFLAPQGRVMFDAFVYPKNFGSNFLHPVFLIETDIRARETLLKILRFYKLRSRVQFVDVSSEYSVWSVWGPGQEALIGKPDKPMKHLPRGSLIFKETEIEGTQIWQHDIRTPDMGLRLLLSADAKPKLPSSFSELDSDEYTLRRILKGVAEGADDYVMDQSLPLECNLDYMHGVDFNKGCYLGQELTIRSHHRGVVRKRVVPVIATRASSVHSHLDPNPPILDCNTDILMPPSQSEISWKTIVSNNSDPAGTGNQKDAAAAAPKRVRKTSPAKLGSSIFNAGLALMRLEHIEQFLLQTANKKAEQGPQHAFVMDDQKGSSLYLYPRIPSWWPR</sequence>
<evidence type="ECO:0000256" key="2">
    <source>
        <dbReference type="ARBA" id="ARBA00022946"/>
    </source>
</evidence>